<evidence type="ECO:0000313" key="1">
    <source>
        <dbReference type="EMBL" id="KAH7930638.1"/>
    </source>
</evidence>
<comment type="caution">
    <text evidence="1">The sequence shown here is derived from an EMBL/GenBank/DDBJ whole genome shotgun (WGS) entry which is preliminary data.</text>
</comment>
<protein>
    <submittedName>
        <fullName evidence="1">PLP-dependent transferase</fullName>
    </submittedName>
</protein>
<proteinExistence type="predicted"/>
<keyword evidence="1" id="KW-0808">Transferase</keyword>
<reference evidence="1" key="1">
    <citation type="journal article" date="2021" name="New Phytol.">
        <title>Evolutionary innovations through gain and loss of genes in the ectomycorrhizal Boletales.</title>
        <authorList>
            <person name="Wu G."/>
            <person name="Miyauchi S."/>
            <person name="Morin E."/>
            <person name="Kuo A."/>
            <person name="Drula E."/>
            <person name="Varga T."/>
            <person name="Kohler A."/>
            <person name="Feng B."/>
            <person name="Cao Y."/>
            <person name="Lipzen A."/>
            <person name="Daum C."/>
            <person name="Hundley H."/>
            <person name="Pangilinan J."/>
            <person name="Johnson J."/>
            <person name="Barry K."/>
            <person name="LaButti K."/>
            <person name="Ng V."/>
            <person name="Ahrendt S."/>
            <person name="Min B."/>
            <person name="Choi I.G."/>
            <person name="Park H."/>
            <person name="Plett J.M."/>
            <person name="Magnuson J."/>
            <person name="Spatafora J.W."/>
            <person name="Nagy L.G."/>
            <person name="Henrissat B."/>
            <person name="Grigoriev I.V."/>
            <person name="Yang Z.L."/>
            <person name="Xu J."/>
            <person name="Martin F.M."/>
        </authorList>
    </citation>
    <scope>NUCLEOTIDE SEQUENCE</scope>
    <source>
        <strain evidence="1">KUC20120723A-06</strain>
    </source>
</reference>
<evidence type="ECO:0000313" key="2">
    <source>
        <dbReference type="Proteomes" id="UP000790709"/>
    </source>
</evidence>
<organism evidence="1 2">
    <name type="scientific">Leucogyrophana mollusca</name>
    <dbReference type="NCBI Taxonomy" id="85980"/>
    <lineage>
        <taxon>Eukaryota</taxon>
        <taxon>Fungi</taxon>
        <taxon>Dikarya</taxon>
        <taxon>Basidiomycota</taxon>
        <taxon>Agaricomycotina</taxon>
        <taxon>Agaricomycetes</taxon>
        <taxon>Agaricomycetidae</taxon>
        <taxon>Boletales</taxon>
        <taxon>Boletales incertae sedis</taxon>
        <taxon>Leucogyrophana</taxon>
    </lineage>
</organism>
<sequence length="532" mass="59460">MSLADLPDAIDLSHHLSVVARARRVSPLKSLQKYFGKSGIIQLGGGLPNPTYFPFVSLSAEVMVPESFTISPQPSSFEWLWKFLGKEVPYGKTTGISIPKYPTAPDDLNLARALQYTPAIAQPQLQAFMTRFVREVYQPAYANYAVLVNMGNTDGWNKALTTLCDPGSGVLVEEWTYASAMAAMIPCGVSPVPVRMDAQGMRDDSLRVVLEGWDEVQRGMSRPRVLYLVPVGQNPCGSTMTAERKRRIYDVCVDFDVVIVEDDPYYFLQMGAYVPREDRPSSSPLCGEEARYIASLVPSFLKYDYQGRVIRLDSFSKTIAPGSRLGWFTCHPVFAERLERQGETTTQAPCGFSQALVIKLLTEWRYEGYIRWLQGLGVEYRQRRDFFLDCLAEEFHLRITPASGGVWGGTDVYTATAKRGEKPGVMFSFVPPTAGMFVWMTLHVENHARFSAENQEPLEMELWTRLAEAGVLFCPGWMFAYDGFVDAPDGTVGSSNTPGGHFRVSFSNAELGDLRRAVEIFARVLGEFFAEE</sequence>
<keyword evidence="2" id="KW-1185">Reference proteome</keyword>
<name>A0ACB8C0T6_9AGAM</name>
<dbReference type="EMBL" id="MU266330">
    <property type="protein sequence ID" value="KAH7930638.1"/>
    <property type="molecule type" value="Genomic_DNA"/>
</dbReference>
<dbReference type="Proteomes" id="UP000790709">
    <property type="component" value="Unassembled WGS sequence"/>
</dbReference>
<accession>A0ACB8C0T6</accession>
<gene>
    <name evidence="1" type="ORF">BV22DRAFT_1000035</name>
</gene>